<dbReference type="SUPFAM" id="SSF143011">
    <property type="entry name" value="RelE-like"/>
    <property type="match status" value="1"/>
</dbReference>
<sequence>MSEYERPPFEPVLGAAARRAISDKLPPDVATGAVDFITGALLANPYRVGKELNEPLAGIYSARLMRDWRILYEIHDEQEPREIHVLDIRHRADAYQRR</sequence>
<dbReference type="Proteomes" id="UP000534286">
    <property type="component" value="Unassembled WGS sequence"/>
</dbReference>
<proteinExistence type="predicted"/>
<keyword evidence="2" id="KW-0378">Hydrolase</keyword>
<keyword evidence="1" id="KW-1277">Toxin-antitoxin system</keyword>
<keyword evidence="2" id="KW-0540">Nuclease</keyword>
<comment type="caution">
    <text evidence="2">The sequence shown here is derived from an EMBL/GenBank/DDBJ whole genome shotgun (WGS) entry which is preliminary data.</text>
</comment>
<evidence type="ECO:0000256" key="1">
    <source>
        <dbReference type="ARBA" id="ARBA00022649"/>
    </source>
</evidence>
<dbReference type="AlphaFoldDB" id="A0A7W7RWV5"/>
<keyword evidence="3" id="KW-1185">Reference proteome</keyword>
<gene>
    <name evidence="2" type="ORF">FHR32_004073</name>
</gene>
<protein>
    <submittedName>
        <fullName evidence="2">mRNA-degrading endonuclease RelE of RelBE toxin-antitoxin system</fullName>
    </submittedName>
</protein>
<name>A0A7W7RWV5_9ACTN</name>
<evidence type="ECO:0000313" key="2">
    <source>
        <dbReference type="EMBL" id="MBB4939768.1"/>
    </source>
</evidence>
<organism evidence="2 3">
    <name type="scientific">Streptosporangium album</name>
    <dbReference type="NCBI Taxonomy" id="47479"/>
    <lineage>
        <taxon>Bacteria</taxon>
        <taxon>Bacillati</taxon>
        <taxon>Actinomycetota</taxon>
        <taxon>Actinomycetes</taxon>
        <taxon>Streptosporangiales</taxon>
        <taxon>Streptosporangiaceae</taxon>
        <taxon>Streptosporangium</taxon>
    </lineage>
</organism>
<dbReference type="InterPro" id="IPR007712">
    <property type="entry name" value="RelE/ParE_toxin"/>
</dbReference>
<keyword evidence="2" id="KW-0255">Endonuclease</keyword>
<dbReference type="InterPro" id="IPR035093">
    <property type="entry name" value="RelE/ParE_toxin_dom_sf"/>
</dbReference>
<accession>A0A7W7RWV5</accession>
<dbReference type="Gene3D" id="3.30.2310.20">
    <property type="entry name" value="RelE-like"/>
    <property type="match status" value="1"/>
</dbReference>
<reference evidence="2 3" key="1">
    <citation type="submission" date="2020-08" db="EMBL/GenBank/DDBJ databases">
        <title>Sequencing the genomes of 1000 actinobacteria strains.</title>
        <authorList>
            <person name="Klenk H.-P."/>
        </authorList>
    </citation>
    <scope>NUCLEOTIDE SEQUENCE [LARGE SCALE GENOMIC DNA]</scope>
    <source>
        <strain evidence="2 3">DSM 43023</strain>
    </source>
</reference>
<dbReference type="RefSeq" id="WP_184755690.1">
    <property type="nucleotide sequence ID" value="NZ_BAABEK010000016.1"/>
</dbReference>
<dbReference type="Pfam" id="PF05016">
    <property type="entry name" value="ParE_toxin"/>
    <property type="match status" value="1"/>
</dbReference>
<dbReference type="GO" id="GO:0004519">
    <property type="term" value="F:endonuclease activity"/>
    <property type="evidence" value="ECO:0007669"/>
    <property type="project" value="UniProtKB-KW"/>
</dbReference>
<evidence type="ECO:0000313" key="3">
    <source>
        <dbReference type="Proteomes" id="UP000534286"/>
    </source>
</evidence>
<dbReference type="EMBL" id="JACHJU010000001">
    <property type="protein sequence ID" value="MBB4939768.1"/>
    <property type="molecule type" value="Genomic_DNA"/>
</dbReference>